<reference evidence="1 2" key="1">
    <citation type="submission" date="2021-07" db="EMBL/GenBank/DDBJ databases">
        <authorList>
            <person name="So Y."/>
        </authorList>
    </citation>
    <scope>NUCLEOTIDE SEQUENCE [LARGE SCALE GENOMIC DNA]</scope>
    <source>
        <strain evidence="1 2">HJA6</strain>
    </source>
</reference>
<proteinExistence type="predicted"/>
<accession>A0ABS7A5F8</accession>
<evidence type="ECO:0000313" key="2">
    <source>
        <dbReference type="Proteomes" id="UP001196565"/>
    </source>
</evidence>
<comment type="caution">
    <text evidence="1">The sequence shown here is derived from an EMBL/GenBank/DDBJ whole genome shotgun (WGS) entry which is preliminary data.</text>
</comment>
<dbReference type="InterPro" id="IPR017521">
    <property type="entry name" value="Sugar_tfrase_PEP-CTERM_Stp1"/>
</dbReference>
<protein>
    <submittedName>
        <fullName evidence="1">TIGR03087 family PEP-CTERM/XrtA system glycosyltransferase</fullName>
    </submittedName>
</protein>
<dbReference type="Proteomes" id="UP001196565">
    <property type="component" value="Unassembled WGS sequence"/>
</dbReference>
<dbReference type="Pfam" id="PF13692">
    <property type="entry name" value="Glyco_trans_1_4"/>
    <property type="match status" value="1"/>
</dbReference>
<dbReference type="RefSeq" id="WP_219762134.1">
    <property type="nucleotide sequence ID" value="NZ_JAHYBZ010000002.1"/>
</dbReference>
<evidence type="ECO:0000313" key="1">
    <source>
        <dbReference type="EMBL" id="MBW6397528.1"/>
    </source>
</evidence>
<dbReference type="PANTHER" id="PTHR12526:SF600">
    <property type="entry name" value="GLYCOSYL TRANSFERASE GROUP 1"/>
    <property type="match status" value="1"/>
</dbReference>
<sequence length="417" mass="46329">MPLPRAVTALRNLLFLSHRFPYPPNRGEKIRAFNLIRHLSKTWQVHLGCLSDDPADRAHEETLRQYCTDLAVFPIDKRRQKLRALLHVRPGRPLMLDYYRHEGLQRWVDAAIARVEMDILYVYSTAMMPYVERVVHPDTILDMVDVDSEKWRDYARRSSWPMRSVWAREGRTLLAYERSAAAASRQTLLVSEPEVSRFLELAPECGGRVTWIENGVDLDTFSPAQHFETPFPTPGPHIVFTGNMDYRPNADAVVWFATDILPTVQQRHPTAQFHIVGAGPGPEVQALARRPGVEVTGRVPDVRPYVAHAAAVVAPLRIARGIQNKVIEGMAMGRPVIASSEAAAGVRARPGRDLLTGGDAATIARLVIEVLSGEHPDLGAAGRRAVEAAYAWAGTLARFDRVLANALTETAAPETIG</sequence>
<dbReference type="Gene3D" id="3.40.50.2000">
    <property type="entry name" value="Glycogen Phosphorylase B"/>
    <property type="match status" value="2"/>
</dbReference>
<dbReference type="PANTHER" id="PTHR12526">
    <property type="entry name" value="GLYCOSYLTRANSFERASE"/>
    <property type="match status" value="1"/>
</dbReference>
<keyword evidence="2" id="KW-1185">Reference proteome</keyword>
<name>A0ABS7A5F8_9PROT</name>
<dbReference type="CDD" id="cd03801">
    <property type="entry name" value="GT4_PimA-like"/>
    <property type="match status" value="1"/>
</dbReference>
<gene>
    <name evidence="1" type="ORF">KPL78_06705</name>
</gene>
<dbReference type="SUPFAM" id="SSF53756">
    <property type="entry name" value="UDP-Glycosyltransferase/glycogen phosphorylase"/>
    <property type="match status" value="1"/>
</dbReference>
<dbReference type="EMBL" id="JAHYBZ010000002">
    <property type="protein sequence ID" value="MBW6397528.1"/>
    <property type="molecule type" value="Genomic_DNA"/>
</dbReference>
<organism evidence="1 2">
    <name type="scientific">Roseomonas alba</name>
    <dbReference type="NCBI Taxonomy" id="2846776"/>
    <lineage>
        <taxon>Bacteria</taxon>
        <taxon>Pseudomonadati</taxon>
        <taxon>Pseudomonadota</taxon>
        <taxon>Alphaproteobacteria</taxon>
        <taxon>Acetobacterales</taxon>
        <taxon>Roseomonadaceae</taxon>
        <taxon>Roseomonas</taxon>
    </lineage>
</organism>
<dbReference type="NCBIfam" id="TIGR03087">
    <property type="entry name" value="stp1"/>
    <property type="match status" value="1"/>
</dbReference>